<evidence type="ECO:0000256" key="2">
    <source>
        <dbReference type="SAM" id="MobiDB-lite"/>
    </source>
</evidence>
<keyword evidence="1" id="KW-0175">Coiled coil</keyword>
<dbReference type="GeneTree" id="ENSGT01140000282613"/>
<evidence type="ECO:0000256" key="1">
    <source>
        <dbReference type="SAM" id="Coils"/>
    </source>
</evidence>
<dbReference type="Gene3D" id="3.40.50.12700">
    <property type="match status" value="1"/>
</dbReference>
<feature type="coiled-coil region" evidence="1">
    <location>
        <begin position="9"/>
        <end position="36"/>
    </location>
</feature>
<feature type="compositionally biased region" description="Low complexity" evidence="2">
    <location>
        <begin position="250"/>
        <end position="264"/>
    </location>
</feature>
<evidence type="ECO:0000313" key="4">
    <source>
        <dbReference type="Proteomes" id="UP000472265"/>
    </source>
</evidence>
<keyword evidence="4" id="KW-1185">Reference proteome</keyword>
<evidence type="ECO:0000313" key="3">
    <source>
        <dbReference type="Ensembl" id="ENSSAUP00010018331.1"/>
    </source>
</evidence>
<feature type="region of interest" description="Disordered" evidence="2">
    <location>
        <begin position="225"/>
        <end position="266"/>
    </location>
</feature>
<dbReference type="InParanoid" id="A0A671UXC8"/>
<reference evidence="3" key="1">
    <citation type="submission" date="2021-04" db="EMBL/GenBank/DDBJ databases">
        <authorList>
            <consortium name="Wellcome Sanger Institute Data Sharing"/>
        </authorList>
    </citation>
    <scope>NUCLEOTIDE SEQUENCE [LARGE SCALE GENOMIC DNA]</scope>
</reference>
<proteinExistence type="predicted"/>
<dbReference type="Gene3D" id="3.40.50.12690">
    <property type="match status" value="1"/>
</dbReference>
<protein>
    <recommendedName>
        <fullName evidence="5">SGNH hydrolase-type esterase domain-containing protein</fullName>
    </recommendedName>
</protein>
<dbReference type="Proteomes" id="UP000472265">
    <property type="component" value="Chromosome 5"/>
</dbReference>
<feature type="compositionally biased region" description="Low complexity" evidence="2">
    <location>
        <begin position="104"/>
        <end position="118"/>
    </location>
</feature>
<name>A0A671UXC8_SPAAU</name>
<feature type="region of interest" description="Disordered" evidence="2">
    <location>
        <begin position="182"/>
        <end position="211"/>
    </location>
</feature>
<dbReference type="AlphaFoldDB" id="A0A671UXC8"/>
<sequence>MPGVDSAPLQQANKKISDLKNDIQRLSDELQKKESPLSNFMDVASVQSKEIASLSAILRDTVAWDPATGPQLSSCSTPKQLPWTEVLVRGQKRDPDGSASPPGLNLSNSFASLSADNPAHPDDPPAAPPCLVTTPAASLPRMMTPAAPLPRMTTPAAPLPQITTPAAPLLQMTMPAAPPCPAVTPADQDNLPRPGLTQRLPSRSKTSASRRRILRDAVMGCSGALPHIKPATDAIPRDVDTTRPQHSPARSQSTESSQPSSPRPLFTPTTLIIGDSIARKIRFFNTTTHCFPGATLPVIIDKLPVLLCSLPSSINRVIVHVGSNDTARRQSELTKKDFNALFSFLNSCGKDVWLSGPLPTLGRGDGRFSRILSLNTWLHIANHYTCTGTDHSVLAIPARSANTKPHTSNLTFGLFNIRSLTNKGPLLFDLLNDRKFDFFCLTETW</sequence>
<dbReference type="Ensembl" id="ENSSAUT00010019365.1">
    <property type="protein sequence ID" value="ENSSAUP00010018331.1"/>
    <property type="gene ID" value="ENSSAUG00010008280.1"/>
</dbReference>
<evidence type="ECO:0008006" key="5">
    <source>
        <dbReference type="Google" id="ProtNLM"/>
    </source>
</evidence>
<dbReference type="SUPFAM" id="SSF52266">
    <property type="entry name" value="SGNH hydrolase"/>
    <property type="match status" value="1"/>
</dbReference>
<feature type="region of interest" description="Disordered" evidence="2">
    <location>
        <begin position="89"/>
        <end position="133"/>
    </location>
</feature>
<organism evidence="3 4">
    <name type="scientific">Sparus aurata</name>
    <name type="common">Gilthead sea bream</name>
    <dbReference type="NCBI Taxonomy" id="8175"/>
    <lineage>
        <taxon>Eukaryota</taxon>
        <taxon>Metazoa</taxon>
        <taxon>Chordata</taxon>
        <taxon>Craniata</taxon>
        <taxon>Vertebrata</taxon>
        <taxon>Euteleostomi</taxon>
        <taxon>Actinopterygii</taxon>
        <taxon>Neopterygii</taxon>
        <taxon>Teleostei</taxon>
        <taxon>Neoteleostei</taxon>
        <taxon>Acanthomorphata</taxon>
        <taxon>Eupercaria</taxon>
        <taxon>Spariformes</taxon>
        <taxon>Sparidae</taxon>
        <taxon>Sparus</taxon>
    </lineage>
</organism>
<reference evidence="3" key="2">
    <citation type="submission" date="2025-08" db="UniProtKB">
        <authorList>
            <consortium name="Ensembl"/>
        </authorList>
    </citation>
    <scope>IDENTIFICATION</scope>
</reference>
<reference evidence="3" key="3">
    <citation type="submission" date="2025-09" db="UniProtKB">
        <authorList>
            <consortium name="Ensembl"/>
        </authorList>
    </citation>
    <scope>IDENTIFICATION</scope>
</reference>
<dbReference type="OMA" id="ACAPRIS"/>
<accession>A0A671UXC8</accession>